<evidence type="ECO:0000313" key="2">
    <source>
        <dbReference type="EMBL" id="CAE0432200.1"/>
    </source>
</evidence>
<organism evidence="2">
    <name type="scientific">Aplanochytrium stocchinoi</name>
    <dbReference type="NCBI Taxonomy" id="215587"/>
    <lineage>
        <taxon>Eukaryota</taxon>
        <taxon>Sar</taxon>
        <taxon>Stramenopiles</taxon>
        <taxon>Bigyra</taxon>
        <taxon>Labyrinthulomycetes</taxon>
        <taxon>Thraustochytrida</taxon>
        <taxon>Thraustochytriidae</taxon>
        <taxon>Aplanochytrium</taxon>
    </lineage>
</organism>
<name>A0A7S3LLB8_9STRA</name>
<reference evidence="2" key="1">
    <citation type="submission" date="2021-01" db="EMBL/GenBank/DDBJ databases">
        <authorList>
            <person name="Corre E."/>
            <person name="Pelletier E."/>
            <person name="Niang G."/>
            <person name="Scheremetjew M."/>
            <person name="Finn R."/>
            <person name="Kale V."/>
            <person name="Holt S."/>
            <person name="Cochrane G."/>
            <person name="Meng A."/>
            <person name="Brown T."/>
            <person name="Cohen L."/>
        </authorList>
    </citation>
    <scope>NUCLEOTIDE SEQUENCE</scope>
    <source>
        <strain evidence="2">GSBS06</strain>
    </source>
</reference>
<accession>A0A7S3LLB8</accession>
<feature type="region of interest" description="Disordered" evidence="1">
    <location>
        <begin position="46"/>
        <end position="111"/>
    </location>
</feature>
<dbReference type="EMBL" id="HBIN01003648">
    <property type="protein sequence ID" value="CAE0432200.1"/>
    <property type="molecule type" value="Transcribed_RNA"/>
</dbReference>
<protein>
    <submittedName>
        <fullName evidence="2">Uncharacterized protein</fullName>
    </submittedName>
</protein>
<proteinExistence type="predicted"/>
<sequence>MGDRVNSWFRSKIHGAEFKERIQNNLETYVSDKSINVQRNFRYSNVKSTNSEDYNPPPPPPLSVEARSSAKNIHSISSLSIPLPPPSVRNTGNTHTTTISEMPPDPEDEESLTEFEEIMYSKTGKRGTEVRKEMNTLLRRLGRTRNQFETSSIDINKHI</sequence>
<gene>
    <name evidence="2" type="ORF">ASTO00021_LOCUS2527</name>
</gene>
<dbReference type="AlphaFoldDB" id="A0A7S3LLB8"/>
<evidence type="ECO:0000256" key="1">
    <source>
        <dbReference type="SAM" id="MobiDB-lite"/>
    </source>
</evidence>
<feature type="compositionally biased region" description="Polar residues" evidence="1">
    <location>
        <begin position="88"/>
        <end position="100"/>
    </location>
</feature>